<feature type="domain" description="DUF3730" evidence="1">
    <location>
        <begin position="464"/>
        <end position="683"/>
    </location>
</feature>
<dbReference type="PANTHER" id="PTHR16212:SF4">
    <property type="entry name" value="FOCADHESIN"/>
    <property type="match status" value="1"/>
</dbReference>
<dbReference type="EMBL" id="JACMRX010000001">
    <property type="protein sequence ID" value="KAF7996478.1"/>
    <property type="molecule type" value="Genomic_DNA"/>
</dbReference>
<reference evidence="2 3" key="1">
    <citation type="submission" date="2020-08" db="EMBL/GenBank/DDBJ databases">
        <title>Aphidius gifuensis genome sequencing and assembly.</title>
        <authorList>
            <person name="Du Z."/>
        </authorList>
    </citation>
    <scope>NUCLEOTIDE SEQUENCE [LARGE SCALE GENOMIC DNA]</scope>
    <source>
        <strain evidence="2">YNYX2018</strain>
        <tissue evidence="2">Adults</tissue>
    </source>
</reference>
<sequence length="1205" mass="137353">MDELGYKLSSNNPVLITHGISKILDGAKKKITNNEKNGDVSKISELDTLFMKCKSDNYITSSVACQAIVSLVNNGLLTIPQTLSKFVAILGETKNYSSLTSAICDLLVLNLKMLNFNDDYNCPFSIKAPQHPLITVMNLKNDAWRDIFGHMQTMIHQSKPEYLKHYVELLRPVFMYVLCSPTGQLSDICRQQTWHLLIKTPGTLNLQLNILQWLRTNDSITCIDTNTRILELAEFLVSNKNIDYCTAISPMIMSTALELLRLNCDFKPNIVMMEDVIEHVDKDIGSLIMCLLTEMVPMSPSTNLLDIIKLGSMLFDKLNCDKYSAYSLVASILPWMAYANILSSEALDIATNLINKITNKNDWNESTHDFSTNKIHSVLCHAHENIQFYTDICICMNLWSTDNFIEWLDKLFKSTESHIYKHKIILSGIFLYTNNLEILTKTGKILCKIIKKYPNYASSVLSQVLYKLSNTQQVDNTNELLFMIPEMVVSKENVPIVIHTLEALIAAGEPLKYLAIELYLKAWKIEPRCHRHLLAALIDISKNDTTLKGNVTCANAMKYICENRSEHGAELVPLLSFILNKCTDTGNSGASALALRGISALCVSGVADVCSTWQVLSPKMNKEERSIVVQSICEFFKDISVDTIHLKEDLDKLLRIALTKLWEYALFETTRDMDIVKCAFNALSAYTVEQMELSDLPDNFKSHLKPSKLITNKNTDGKKKQVDKDDEEEEEGLLYIPSTCWITMLQIIHEPTRKFAGDLIIKFISDELHSFRSGIYMWPMGEPVNFKYLPEKSLAKAVGEFLRKYEYPSSPETQKIVLECLRIYSHKYIKPLPPIKFEIFNSALKISDKAWNYGITISCHQSAVSQSAREFLSNYIKETTKNISSGNENFDKAWQLCTHLEDICRGVTSNIVGPFIEFTTNYIVDRAIVDIENGSWMFEILMNNYSNALKNDLVHHDNETLLTNILEKLLDKIDIDNKIFKYLVKALVDLPTEVIERITLPSVWDDITNDKLKKSIIVRAGLVLKRDNEIPLSWMNEMVRAAVPLPGVHKCFLECMKNIQSELKHEKSNVLWCWDLMCQIQAAIHNTSDNKSIESAKFLSDLLFVTIISEATENCTIQLSNNLSIVNSHEIRVSLFPQAISILSTMPHWKDAMQQTMEWLHFMRTSCLPTSYKSAYHNSLISLKNQRHLNDYWTKYFSTKGPIDL</sequence>
<proteinExistence type="predicted"/>
<gene>
    <name evidence="2" type="ORF">HCN44_002110</name>
</gene>
<organism evidence="2 3">
    <name type="scientific">Aphidius gifuensis</name>
    <name type="common">Parasitoid wasp</name>
    <dbReference type="NCBI Taxonomy" id="684658"/>
    <lineage>
        <taxon>Eukaryota</taxon>
        <taxon>Metazoa</taxon>
        <taxon>Ecdysozoa</taxon>
        <taxon>Arthropoda</taxon>
        <taxon>Hexapoda</taxon>
        <taxon>Insecta</taxon>
        <taxon>Pterygota</taxon>
        <taxon>Neoptera</taxon>
        <taxon>Endopterygota</taxon>
        <taxon>Hymenoptera</taxon>
        <taxon>Apocrita</taxon>
        <taxon>Ichneumonoidea</taxon>
        <taxon>Braconidae</taxon>
        <taxon>Aphidiinae</taxon>
        <taxon>Aphidius</taxon>
    </lineage>
</organism>
<evidence type="ECO:0000313" key="2">
    <source>
        <dbReference type="EMBL" id="KAF7996478.1"/>
    </source>
</evidence>
<evidence type="ECO:0000313" key="3">
    <source>
        <dbReference type="Proteomes" id="UP000639338"/>
    </source>
</evidence>
<protein>
    <recommendedName>
        <fullName evidence="1">DUF3730 domain-containing protein</fullName>
    </recommendedName>
</protein>
<dbReference type="Pfam" id="PF12530">
    <property type="entry name" value="DUF3730"/>
    <property type="match status" value="1"/>
</dbReference>
<name>A0A834XZK1_APHGI</name>
<dbReference type="Proteomes" id="UP000639338">
    <property type="component" value="Unassembled WGS sequence"/>
</dbReference>
<dbReference type="OrthoDB" id="6354723at2759"/>
<dbReference type="GO" id="GO:0060147">
    <property type="term" value="P:regulation of post-transcriptional gene silencing"/>
    <property type="evidence" value="ECO:0007669"/>
    <property type="project" value="InterPro"/>
</dbReference>
<dbReference type="InterPro" id="IPR045163">
    <property type="entry name" value="Focadhesin/RST1"/>
</dbReference>
<evidence type="ECO:0000259" key="1">
    <source>
        <dbReference type="Pfam" id="PF12530"/>
    </source>
</evidence>
<accession>A0A834XZK1</accession>
<dbReference type="AlphaFoldDB" id="A0A834XZK1"/>
<dbReference type="PANTHER" id="PTHR16212">
    <property type="entry name" value="FOCADHESIN FAMILY MEMBER"/>
    <property type="match status" value="1"/>
</dbReference>
<comment type="caution">
    <text evidence="2">The sequence shown here is derived from an EMBL/GenBank/DDBJ whole genome shotgun (WGS) entry which is preliminary data.</text>
</comment>
<dbReference type="InterPro" id="IPR022542">
    <property type="entry name" value="FOCAD/RST1_DUF3730"/>
</dbReference>
<keyword evidence="3" id="KW-1185">Reference proteome</keyword>